<feature type="transmembrane region" description="Helical" evidence="5">
    <location>
        <begin position="256"/>
        <end position="276"/>
    </location>
</feature>
<comment type="similarity">
    <text evidence="5">Belongs to the 4-toluene sulfonate uptake permease (TSUP) (TC 2.A.102) family.</text>
</comment>
<accession>A0A1G8Y4W6</accession>
<comment type="subcellular location">
    <subcellularLocation>
        <location evidence="5">Cell membrane</location>
        <topology evidence="5">Multi-pass membrane protein</topology>
    </subcellularLocation>
    <subcellularLocation>
        <location evidence="1">Membrane</location>
        <topology evidence="1">Multi-pass membrane protein</topology>
    </subcellularLocation>
</comment>
<sequence length="350" mass="38050">MGLMDRTETDNSHVRPDGRVFRVNIAIGAVVVLGWLVFGGEKALESIQNYWSISVTMIFGSLIGGGTSEGGGAVAFPMFTKVLQLPADDARLFTYAIQSVGMTAASICILYMKVPIERRVLLLGGPAGVAGVILSATLLAPSMDPRMIRIYFTVLMTGLALALLVLHVRKVNDRNRELVVFGKREIAIILFAGLFGGIISGLVGVGENTALFIMMVLLFRISEKVATPTTVIVMTIVSVAAFLTHLFVLRDFTEPVVGYWLAAVPIVVFGAPLGAVICSKMSRKSIRLLLIFLIAVEFVSTLLFIPISNTTMFIAGTLLLLLTVVFYRMTRSRRYSPENERTVAVVRGSR</sequence>
<feature type="transmembrane region" description="Helical" evidence="5">
    <location>
        <begin position="288"/>
        <end position="307"/>
    </location>
</feature>
<evidence type="ECO:0000256" key="1">
    <source>
        <dbReference type="ARBA" id="ARBA00004141"/>
    </source>
</evidence>
<protein>
    <recommendedName>
        <fullName evidence="5">Probable membrane transporter protein</fullName>
    </recommendedName>
</protein>
<proteinExistence type="inferred from homology"/>
<dbReference type="AlphaFoldDB" id="A0A1G8Y4W6"/>
<keyword evidence="7" id="KW-1185">Reference proteome</keyword>
<evidence type="ECO:0000313" key="7">
    <source>
        <dbReference type="Proteomes" id="UP000199213"/>
    </source>
</evidence>
<feature type="transmembrane region" description="Helical" evidence="5">
    <location>
        <begin position="92"/>
        <end position="114"/>
    </location>
</feature>
<feature type="transmembrane region" description="Helical" evidence="5">
    <location>
        <begin position="50"/>
        <end position="80"/>
    </location>
</feature>
<evidence type="ECO:0000256" key="2">
    <source>
        <dbReference type="ARBA" id="ARBA00022692"/>
    </source>
</evidence>
<evidence type="ECO:0000256" key="5">
    <source>
        <dbReference type="RuleBase" id="RU363041"/>
    </source>
</evidence>
<dbReference type="PANTHER" id="PTHR31154:SF4">
    <property type="entry name" value="MEMBRANE TRANSPORTER PROTEIN"/>
    <property type="match status" value="1"/>
</dbReference>
<evidence type="ECO:0000256" key="3">
    <source>
        <dbReference type="ARBA" id="ARBA00022989"/>
    </source>
</evidence>
<feature type="transmembrane region" description="Helical" evidence="5">
    <location>
        <begin position="20"/>
        <end position="38"/>
    </location>
</feature>
<keyword evidence="4 5" id="KW-0472">Membrane</keyword>
<feature type="transmembrane region" description="Helical" evidence="5">
    <location>
        <begin position="231"/>
        <end position="250"/>
    </location>
</feature>
<evidence type="ECO:0000313" key="6">
    <source>
        <dbReference type="EMBL" id="SDJ97195.1"/>
    </source>
</evidence>
<dbReference type="Pfam" id="PF01925">
    <property type="entry name" value="TauE"/>
    <property type="match status" value="1"/>
</dbReference>
<organism evidence="6 7">
    <name type="scientific">Actinopolyspora mzabensis</name>
    <dbReference type="NCBI Taxonomy" id="995066"/>
    <lineage>
        <taxon>Bacteria</taxon>
        <taxon>Bacillati</taxon>
        <taxon>Actinomycetota</taxon>
        <taxon>Actinomycetes</taxon>
        <taxon>Actinopolysporales</taxon>
        <taxon>Actinopolysporaceae</taxon>
        <taxon>Actinopolyspora</taxon>
    </lineage>
</organism>
<dbReference type="EMBL" id="FNFM01000003">
    <property type="protein sequence ID" value="SDJ97195.1"/>
    <property type="molecule type" value="Genomic_DNA"/>
</dbReference>
<dbReference type="InterPro" id="IPR002781">
    <property type="entry name" value="TM_pro_TauE-like"/>
</dbReference>
<keyword evidence="5" id="KW-1003">Cell membrane</keyword>
<feature type="transmembrane region" description="Helical" evidence="5">
    <location>
        <begin position="186"/>
        <end position="219"/>
    </location>
</feature>
<keyword evidence="2 5" id="KW-0812">Transmembrane</keyword>
<gene>
    <name evidence="6" type="ORF">SAMN04487820_103224</name>
</gene>
<feature type="transmembrane region" description="Helical" evidence="5">
    <location>
        <begin position="120"/>
        <end position="141"/>
    </location>
</feature>
<reference evidence="7" key="1">
    <citation type="submission" date="2016-10" db="EMBL/GenBank/DDBJ databases">
        <authorList>
            <person name="Varghese N."/>
            <person name="Submissions S."/>
        </authorList>
    </citation>
    <scope>NUCLEOTIDE SEQUENCE [LARGE SCALE GENOMIC DNA]</scope>
    <source>
        <strain evidence="7">DSM 45460</strain>
    </source>
</reference>
<keyword evidence="3 5" id="KW-1133">Transmembrane helix</keyword>
<dbReference type="GO" id="GO:0005886">
    <property type="term" value="C:plasma membrane"/>
    <property type="evidence" value="ECO:0007669"/>
    <property type="project" value="UniProtKB-SubCell"/>
</dbReference>
<name>A0A1G8Y4W6_ACTMZ</name>
<dbReference type="Proteomes" id="UP000199213">
    <property type="component" value="Unassembled WGS sequence"/>
</dbReference>
<feature type="transmembrane region" description="Helical" evidence="5">
    <location>
        <begin position="148"/>
        <end position="166"/>
    </location>
</feature>
<dbReference type="PANTHER" id="PTHR31154">
    <property type="entry name" value="MEMBRANE TRANSPORTER PROTEIN"/>
    <property type="match status" value="1"/>
</dbReference>
<evidence type="ECO:0000256" key="4">
    <source>
        <dbReference type="ARBA" id="ARBA00023136"/>
    </source>
</evidence>